<organism evidence="3 4">
    <name type="scientific">Methanocalculus chunghsingensis</name>
    <dbReference type="NCBI Taxonomy" id="156457"/>
    <lineage>
        <taxon>Archaea</taxon>
        <taxon>Methanobacteriati</taxon>
        <taxon>Methanobacteriota</taxon>
        <taxon>Stenosarchaea group</taxon>
        <taxon>Methanomicrobia</taxon>
        <taxon>Methanomicrobiales</taxon>
        <taxon>Methanocalculaceae</taxon>
        <taxon>Methanocalculus</taxon>
    </lineage>
</organism>
<comment type="caution">
    <text evidence="3">The sequence shown here is derived from an EMBL/GenBank/DDBJ whole genome shotgun (WGS) entry which is preliminary data.</text>
</comment>
<dbReference type="CDD" id="cd05234">
    <property type="entry name" value="UDP_G4E_2_SDR_e"/>
    <property type="match status" value="1"/>
</dbReference>
<protein>
    <submittedName>
        <fullName evidence="3">UDP-glucose 4-epimerase</fullName>
    </submittedName>
</protein>
<dbReference type="AlphaFoldDB" id="A0A8J7W7W1"/>
<sequence>MFSIVTGGAGFIGSHLVDLLIGRGDRVCVIDSLSSGSRDHLRAHLGSGEVELIEADLLSDGWQGACAGADRLFHLAADPDVRGSAETPWSVYENNVTATMKVLEAMREHGVPEISFTSTSTVYGEASVIPTPEEYAPMIPISVYGASKLASEAMIASYCHTYGMRGSIFRFANIIGPRSNHGVIFDFIRKLRRDPMHLEILGDGTQTKSYLTVGACVEAMVYATEHGPDQYNFYNIGSTDWIDVVSIAEVVVDEMGLSDVTFSFTGGDRGWTGDVPKMLLSIEKMKSIGWSPAIGSAESVREAVRAGILEI</sequence>
<name>A0A8J7W7W1_9EURY</name>
<dbReference type="Pfam" id="PF01370">
    <property type="entry name" value="Epimerase"/>
    <property type="match status" value="1"/>
</dbReference>
<proteinExistence type="inferred from homology"/>
<evidence type="ECO:0000313" key="3">
    <source>
        <dbReference type="EMBL" id="MBR1369143.1"/>
    </source>
</evidence>
<feature type="domain" description="NAD-dependent epimerase/dehydratase" evidence="2">
    <location>
        <begin position="4"/>
        <end position="237"/>
    </location>
</feature>
<dbReference type="InterPro" id="IPR001509">
    <property type="entry name" value="Epimerase_deHydtase"/>
</dbReference>
<dbReference type="Proteomes" id="UP000730161">
    <property type="component" value="Unassembled WGS sequence"/>
</dbReference>
<evidence type="ECO:0000256" key="1">
    <source>
        <dbReference type="ARBA" id="ARBA00007637"/>
    </source>
</evidence>
<dbReference type="PANTHER" id="PTHR43000">
    <property type="entry name" value="DTDP-D-GLUCOSE 4,6-DEHYDRATASE-RELATED"/>
    <property type="match status" value="1"/>
</dbReference>
<dbReference type="Gene3D" id="3.90.25.10">
    <property type="entry name" value="UDP-galactose 4-epimerase, domain 1"/>
    <property type="match status" value="2"/>
</dbReference>
<dbReference type="SUPFAM" id="SSF51735">
    <property type="entry name" value="NAD(P)-binding Rossmann-fold domains"/>
    <property type="match status" value="1"/>
</dbReference>
<accession>A0A8J7W7W1</accession>
<gene>
    <name evidence="3" type="ORF">RJ53_06420</name>
</gene>
<dbReference type="InterPro" id="IPR036291">
    <property type="entry name" value="NAD(P)-bd_dom_sf"/>
</dbReference>
<dbReference type="Gene3D" id="3.40.50.720">
    <property type="entry name" value="NAD(P)-binding Rossmann-like Domain"/>
    <property type="match status" value="1"/>
</dbReference>
<keyword evidence="4" id="KW-1185">Reference proteome</keyword>
<evidence type="ECO:0000259" key="2">
    <source>
        <dbReference type="Pfam" id="PF01370"/>
    </source>
</evidence>
<reference evidence="3" key="1">
    <citation type="submission" date="2014-12" db="EMBL/GenBank/DDBJ databases">
        <authorList>
            <person name="Huang H.-H."/>
            <person name="Chen S.-C."/>
            <person name="Lai M.-C."/>
        </authorList>
    </citation>
    <scope>NUCLEOTIDE SEQUENCE</scope>
    <source>
        <strain evidence="3">K1F9705b</strain>
    </source>
</reference>
<dbReference type="EMBL" id="JWHL01000009">
    <property type="protein sequence ID" value="MBR1369143.1"/>
    <property type="molecule type" value="Genomic_DNA"/>
</dbReference>
<evidence type="ECO:0000313" key="4">
    <source>
        <dbReference type="Proteomes" id="UP000730161"/>
    </source>
</evidence>
<comment type="similarity">
    <text evidence="1">Belongs to the NAD(P)-dependent epimerase/dehydratase family.</text>
</comment>
<dbReference type="RefSeq" id="WP_211530837.1">
    <property type="nucleotide sequence ID" value="NZ_JWHL01000009.1"/>
</dbReference>
<dbReference type="OrthoDB" id="4907at2157"/>